<gene>
    <name evidence="2" type="ORF">GH811_09420</name>
</gene>
<dbReference type="RefSeq" id="WP_186894242.1">
    <property type="nucleotide sequence ID" value="NZ_WJBE01000007.1"/>
</dbReference>
<accession>A0ABR6YXG4</accession>
<reference evidence="2 3" key="1">
    <citation type="journal article" date="2020" name="mSystems">
        <title>Defining Genomic and Predicted Metabolic Features of the Acetobacterium Genus.</title>
        <authorList>
            <person name="Ross D.E."/>
            <person name="Marshall C.W."/>
            <person name="Gulliver D."/>
            <person name="May H.D."/>
            <person name="Norman R.S."/>
        </authorList>
    </citation>
    <scope>NUCLEOTIDE SEQUENCE [LARGE SCALE GENOMIC DNA]</scope>
    <source>
        <strain evidence="2 3">DSM 4132</strain>
    </source>
</reference>
<keyword evidence="1" id="KW-0175">Coiled coil</keyword>
<sequence>MIYHLEIQVCINRYGDLCERNSFYSNVFLGYEQALQAGIEEVNERLRKIQDKEIDYRNDEMATFIEEQIYCDFVIHELIIMEDVDQFERKIRQHCYKTKILVSEETALYQLCRDHSLSIDYVFDYQGNLIERYEMRLEGLQYLRMPNDYQENAGSLFSVGDIVGVVKKQRCGFGTDNYYVVVSVPGSLRTADNIFRWENIYVCDFVYIGEGKIWNEYDTFHESQIEKVEDELICQQVRKLIAMAEYKS</sequence>
<keyword evidence="3" id="KW-1185">Reference proteome</keyword>
<evidence type="ECO:0000256" key="1">
    <source>
        <dbReference type="SAM" id="Coils"/>
    </source>
</evidence>
<organism evidence="2 3">
    <name type="scientific">Acetobacterium malicum</name>
    <dbReference type="NCBI Taxonomy" id="52692"/>
    <lineage>
        <taxon>Bacteria</taxon>
        <taxon>Bacillati</taxon>
        <taxon>Bacillota</taxon>
        <taxon>Clostridia</taxon>
        <taxon>Eubacteriales</taxon>
        <taxon>Eubacteriaceae</taxon>
        <taxon>Acetobacterium</taxon>
    </lineage>
</organism>
<proteinExistence type="predicted"/>
<dbReference type="Proteomes" id="UP000622405">
    <property type="component" value="Unassembled WGS sequence"/>
</dbReference>
<evidence type="ECO:0000313" key="3">
    <source>
        <dbReference type="Proteomes" id="UP000622405"/>
    </source>
</evidence>
<protein>
    <submittedName>
        <fullName evidence="2">Uncharacterized protein</fullName>
    </submittedName>
</protein>
<comment type="caution">
    <text evidence="2">The sequence shown here is derived from an EMBL/GenBank/DDBJ whole genome shotgun (WGS) entry which is preliminary data.</text>
</comment>
<name>A0ABR6YXG4_9FIRM</name>
<dbReference type="EMBL" id="WJBE01000007">
    <property type="protein sequence ID" value="MBC3899833.1"/>
    <property type="molecule type" value="Genomic_DNA"/>
</dbReference>
<evidence type="ECO:0000313" key="2">
    <source>
        <dbReference type="EMBL" id="MBC3899833.1"/>
    </source>
</evidence>
<feature type="coiled-coil region" evidence="1">
    <location>
        <begin position="32"/>
        <end position="59"/>
    </location>
</feature>